<evidence type="ECO:0000256" key="2">
    <source>
        <dbReference type="ARBA" id="ARBA00022692"/>
    </source>
</evidence>
<feature type="transmembrane region" description="Helical" evidence="6">
    <location>
        <begin position="346"/>
        <end position="371"/>
    </location>
</feature>
<feature type="transmembrane region" description="Helical" evidence="6">
    <location>
        <begin position="383"/>
        <end position="405"/>
    </location>
</feature>
<proteinExistence type="predicted"/>
<dbReference type="GeneID" id="36576535"/>
<feature type="region of interest" description="Disordered" evidence="5">
    <location>
        <begin position="1"/>
        <end position="60"/>
    </location>
</feature>
<dbReference type="GO" id="GO:0005886">
    <property type="term" value="C:plasma membrane"/>
    <property type="evidence" value="ECO:0007669"/>
    <property type="project" value="TreeGrafter"/>
</dbReference>
<dbReference type="InterPro" id="IPR020846">
    <property type="entry name" value="MFS_dom"/>
</dbReference>
<dbReference type="Proteomes" id="UP000241818">
    <property type="component" value="Unassembled WGS sequence"/>
</dbReference>
<feature type="transmembrane region" description="Helical" evidence="6">
    <location>
        <begin position="426"/>
        <end position="447"/>
    </location>
</feature>
<evidence type="ECO:0000256" key="1">
    <source>
        <dbReference type="ARBA" id="ARBA00004141"/>
    </source>
</evidence>
<protein>
    <recommendedName>
        <fullName evidence="7">Major facilitator superfamily (MFS) profile domain-containing protein</fullName>
    </recommendedName>
</protein>
<organism evidence="8 9">
    <name type="scientific">Amorphotheca resinae ATCC 22711</name>
    <dbReference type="NCBI Taxonomy" id="857342"/>
    <lineage>
        <taxon>Eukaryota</taxon>
        <taxon>Fungi</taxon>
        <taxon>Dikarya</taxon>
        <taxon>Ascomycota</taxon>
        <taxon>Pezizomycotina</taxon>
        <taxon>Leotiomycetes</taxon>
        <taxon>Helotiales</taxon>
        <taxon>Amorphothecaceae</taxon>
        <taxon>Amorphotheca</taxon>
    </lineage>
</organism>
<name>A0A2T3APQ9_AMORE</name>
<feature type="transmembrane region" description="Helical" evidence="6">
    <location>
        <begin position="271"/>
        <end position="291"/>
    </location>
</feature>
<feature type="transmembrane region" description="Helical" evidence="6">
    <location>
        <begin position="453"/>
        <end position="474"/>
    </location>
</feature>
<sequence length="566" mass="62144">MSNLDAGLPAGAESPAPSSTVAPTHDSRNDATGSPSPHTEEVHLSEKEGRDPNLDINLPYRTLSPQANLNEYTVEKPGGEMDGGLEPDGHSHYKLVTFTPDDPENPKNWSKAYKWYCTMVVAVTCFVVAFASSVITADIEGVEKTFHVSEEVGFLTITVFVIGFGVGPMVFAPLSEVVGRRLIYGTTLLLAVIFTIPCAVAPNIGTLIVCRAIDGIAFSAPMTLVGGTLADLWKTEERGVPMAAFSAAPFIGPAIGPLIGGFLSDAAGWRWLYWIQLIFSGTVYIFITFTVPETYAPTILAARAKKLRKTTGDQSHVTEQELDTRPFSERLRVFLIRPFQLLFRELIVFLVSIYMSVLYGLLYMFFVAYPIVYQEGKGYSAGITGLMFIPLAVGVLASAACAPIVNKHYLKKVAEYNGKPPAEARLYPMMVSCWFIPIGLFIFAWTSYPRLNWAGPAFGGFPVGFGFIFLYNSANNYLVDSYQHQAASALAAKTCIRSFWGAGVVLFTVQMYHRLDYQWASSLLAFISLACCAIPYVFYFFGARIRKRSKYAYSGDDEETLKTGAA</sequence>
<dbReference type="AlphaFoldDB" id="A0A2T3APQ9"/>
<accession>A0A2T3APQ9</accession>
<feature type="transmembrane region" description="Helical" evidence="6">
    <location>
        <begin position="519"/>
        <end position="541"/>
    </location>
</feature>
<dbReference type="PANTHER" id="PTHR23502:SF48">
    <property type="entry name" value="MULTIDRUG TRANSPORTER, PUTATIVE (AFU_ORTHOLOGUE AFUA_5G02700)-RELATED"/>
    <property type="match status" value="1"/>
</dbReference>
<keyword evidence="9" id="KW-1185">Reference proteome</keyword>
<feature type="transmembrane region" description="Helical" evidence="6">
    <location>
        <begin position="495"/>
        <end position="513"/>
    </location>
</feature>
<dbReference type="Gene3D" id="1.20.1250.20">
    <property type="entry name" value="MFS general substrate transporter like domains"/>
    <property type="match status" value="1"/>
</dbReference>
<dbReference type="FunCoup" id="A0A2T3APQ9">
    <property type="interactions" value="58"/>
</dbReference>
<feature type="transmembrane region" description="Helical" evidence="6">
    <location>
        <begin position="115"/>
        <end position="135"/>
    </location>
</feature>
<feature type="region of interest" description="Disordered" evidence="5">
    <location>
        <begin position="67"/>
        <end position="86"/>
    </location>
</feature>
<dbReference type="SUPFAM" id="SSF103473">
    <property type="entry name" value="MFS general substrate transporter"/>
    <property type="match status" value="1"/>
</dbReference>
<dbReference type="InterPro" id="IPR036259">
    <property type="entry name" value="MFS_trans_sf"/>
</dbReference>
<dbReference type="InParanoid" id="A0A2T3APQ9"/>
<feature type="transmembrane region" description="Helical" evidence="6">
    <location>
        <begin position="182"/>
        <end position="204"/>
    </location>
</feature>
<keyword evidence="3 6" id="KW-1133">Transmembrane helix</keyword>
<dbReference type="RefSeq" id="XP_024716651.1">
    <property type="nucleotide sequence ID" value="XM_024868454.1"/>
</dbReference>
<evidence type="ECO:0000313" key="8">
    <source>
        <dbReference type="EMBL" id="PSS06995.1"/>
    </source>
</evidence>
<comment type="subcellular location">
    <subcellularLocation>
        <location evidence="1">Membrane</location>
        <topology evidence="1">Multi-pass membrane protein</topology>
    </subcellularLocation>
</comment>
<feature type="transmembrane region" description="Helical" evidence="6">
    <location>
        <begin position="240"/>
        <end position="259"/>
    </location>
</feature>
<evidence type="ECO:0000256" key="3">
    <source>
        <dbReference type="ARBA" id="ARBA00022989"/>
    </source>
</evidence>
<dbReference type="InterPro" id="IPR011701">
    <property type="entry name" value="MFS"/>
</dbReference>
<feature type="domain" description="Major facilitator superfamily (MFS) profile" evidence="7">
    <location>
        <begin position="117"/>
        <end position="566"/>
    </location>
</feature>
<evidence type="ECO:0000256" key="4">
    <source>
        <dbReference type="ARBA" id="ARBA00023136"/>
    </source>
</evidence>
<evidence type="ECO:0000256" key="6">
    <source>
        <dbReference type="SAM" id="Phobius"/>
    </source>
</evidence>
<dbReference type="EMBL" id="KZ679019">
    <property type="protein sequence ID" value="PSS06995.1"/>
    <property type="molecule type" value="Genomic_DNA"/>
</dbReference>
<keyword evidence="2 6" id="KW-0812">Transmembrane</keyword>
<dbReference type="STRING" id="857342.A0A2T3APQ9"/>
<keyword evidence="4 6" id="KW-0472">Membrane</keyword>
<dbReference type="FunFam" id="1.20.1250.20:FF:000011">
    <property type="entry name" value="MFS multidrug transporter, putative"/>
    <property type="match status" value="1"/>
</dbReference>
<dbReference type="Pfam" id="PF07690">
    <property type="entry name" value="MFS_1"/>
    <property type="match status" value="1"/>
</dbReference>
<feature type="transmembrane region" description="Helical" evidence="6">
    <location>
        <begin position="155"/>
        <end position="175"/>
    </location>
</feature>
<dbReference type="CDD" id="cd17323">
    <property type="entry name" value="MFS_Tpo1_MDR_like"/>
    <property type="match status" value="1"/>
</dbReference>
<evidence type="ECO:0000256" key="5">
    <source>
        <dbReference type="SAM" id="MobiDB-lite"/>
    </source>
</evidence>
<dbReference type="PANTHER" id="PTHR23502">
    <property type="entry name" value="MAJOR FACILITATOR SUPERFAMILY"/>
    <property type="match status" value="1"/>
</dbReference>
<dbReference type="GO" id="GO:0022857">
    <property type="term" value="F:transmembrane transporter activity"/>
    <property type="evidence" value="ECO:0007669"/>
    <property type="project" value="InterPro"/>
</dbReference>
<evidence type="ECO:0000259" key="7">
    <source>
        <dbReference type="PROSITE" id="PS50850"/>
    </source>
</evidence>
<feature type="transmembrane region" description="Helical" evidence="6">
    <location>
        <begin position="216"/>
        <end position="233"/>
    </location>
</feature>
<dbReference type="OrthoDB" id="6770063at2759"/>
<dbReference type="PROSITE" id="PS50850">
    <property type="entry name" value="MFS"/>
    <property type="match status" value="1"/>
</dbReference>
<reference evidence="8 9" key="1">
    <citation type="journal article" date="2018" name="New Phytol.">
        <title>Comparative genomics and transcriptomics depict ericoid mycorrhizal fungi as versatile saprotrophs and plant mutualists.</title>
        <authorList>
            <person name="Martino E."/>
            <person name="Morin E."/>
            <person name="Grelet G.A."/>
            <person name="Kuo A."/>
            <person name="Kohler A."/>
            <person name="Daghino S."/>
            <person name="Barry K.W."/>
            <person name="Cichocki N."/>
            <person name="Clum A."/>
            <person name="Dockter R.B."/>
            <person name="Hainaut M."/>
            <person name="Kuo R.C."/>
            <person name="LaButti K."/>
            <person name="Lindahl B.D."/>
            <person name="Lindquist E.A."/>
            <person name="Lipzen A."/>
            <person name="Khouja H.R."/>
            <person name="Magnuson J."/>
            <person name="Murat C."/>
            <person name="Ohm R.A."/>
            <person name="Singer S.W."/>
            <person name="Spatafora J.W."/>
            <person name="Wang M."/>
            <person name="Veneault-Fourrey C."/>
            <person name="Henrissat B."/>
            <person name="Grigoriev I.V."/>
            <person name="Martin F.M."/>
            <person name="Perotto S."/>
        </authorList>
    </citation>
    <scope>NUCLEOTIDE SEQUENCE [LARGE SCALE GENOMIC DNA]</scope>
    <source>
        <strain evidence="8 9">ATCC 22711</strain>
    </source>
</reference>
<feature type="compositionally biased region" description="Basic and acidic residues" evidence="5">
    <location>
        <begin position="38"/>
        <end position="53"/>
    </location>
</feature>
<gene>
    <name evidence="8" type="ORF">M430DRAFT_54285</name>
</gene>
<evidence type="ECO:0000313" key="9">
    <source>
        <dbReference type="Proteomes" id="UP000241818"/>
    </source>
</evidence>